<comment type="caution">
    <text evidence="2">The sequence shown here is derived from an EMBL/GenBank/DDBJ whole genome shotgun (WGS) entry which is preliminary data.</text>
</comment>
<reference evidence="2" key="2">
    <citation type="journal article" date="2020" name="Nat. Commun.">
        <title>Large-scale genome sequencing of mycorrhizal fungi provides insights into the early evolution of symbiotic traits.</title>
        <authorList>
            <person name="Miyauchi S."/>
            <person name="Kiss E."/>
            <person name="Kuo A."/>
            <person name="Drula E."/>
            <person name="Kohler A."/>
            <person name="Sanchez-Garcia M."/>
            <person name="Morin E."/>
            <person name="Andreopoulos B."/>
            <person name="Barry K.W."/>
            <person name="Bonito G."/>
            <person name="Buee M."/>
            <person name="Carver A."/>
            <person name="Chen C."/>
            <person name="Cichocki N."/>
            <person name="Clum A."/>
            <person name="Culley D."/>
            <person name="Crous P.W."/>
            <person name="Fauchery L."/>
            <person name="Girlanda M."/>
            <person name="Hayes R.D."/>
            <person name="Keri Z."/>
            <person name="LaButti K."/>
            <person name="Lipzen A."/>
            <person name="Lombard V."/>
            <person name="Magnuson J."/>
            <person name="Maillard F."/>
            <person name="Murat C."/>
            <person name="Nolan M."/>
            <person name="Ohm R.A."/>
            <person name="Pangilinan J."/>
            <person name="Pereira M.F."/>
            <person name="Perotto S."/>
            <person name="Peter M."/>
            <person name="Pfister S."/>
            <person name="Riley R."/>
            <person name="Sitrit Y."/>
            <person name="Stielow J.B."/>
            <person name="Szollosi G."/>
            <person name="Zifcakova L."/>
            <person name="Stursova M."/>
            <person name="Spatafora J.W."/>
            <person name="Tedersoo L."/>
            <person name="Vaario L.M."/>
            <person name="Yamada A."/>
            <person name="Yan M."/>
            <person name="Wang P."/>
            <person name="Xu J."/>
            <person name="Bruns T."/>
            <person name="Baldrian P."/>
            <person name="Vilgalys R."/>
            <person name="Dunand C."/>
            <person name="Henrissat B."/>
            <person name="Grigoriev I.V."/>
            <person name="Hibbett D."/>
            <person name="Nagy L.G."/>
            <person name="Martin F.M."/>
        </authorList>
    </citation>
    <scope>NUCLEOTIDE SEQUENCE</scope>
    <source>
        <strain evidence="2">BED1</strain>
    </source>
</reference>
<evidence type="ECO:0000313" key="3">
    <source>
        <dbReference type="Proteomes" id="UP001194468"/>
    </source>
</evidence>
<organism evidence="2 3">
    <name type="scientific">Boletus edulis BED1</name>
    <dbReference type="NCBI Taxonomy" id="1328754"/>
    <lineage>
        <taxon>Eukaryota</taxon>
        <taxon>Fungi</taxon>
        <taxon>Dikarya</taxon>
        <taxon>Basidiomycota</taxon>
        <taxon>Agaricomycotina</taxon>
        <taxon>Agaricomycetes</taxon>
        <taxon>Agaricomycetidae</taxon>
        <taxon>Boletales</taxon>
        <taxon>Boletineae</taxon>
        <taxon>Boletaceae</taxon>
        <taxon>Boletoideae</taxon>
        <taxon>Boletus</taxon>
    </lineage>
</organism>
<feature type="region of interest" description="Disordered" evidence="1">
    <location>
        <begin position="74"/>
        <end position="114"/>
    </location>
</feature>
<protein>
    <submittedName>
        <fullName evidence="2">Uncharacterized protein</fullName>
    </submittedName>
</protein>
<proteinExistence type="predicted"/>
<name>A0AAD4BEW6_BOLED</name>
<dbReference type="AlphaFoldDB" id="A0AAD4BEW6"/>
<accession>A0AAD4BEW6</accession>
<sequence>VGVSSHWWSGVQLASVALCRPAHLDFFDVAGETAGPASGYTCGPWRSLVRSLRDCGLTQGYINKLGCNQLIVGRQRGENTRQGKPLKDDDKLSAPRRSSRPNPPRSRNARRSSIEVKEKKAYRKLFVQFGLGQG</sequence>
<evidence type="ECO:0000313" key="2">
    <source>
        <dbReference type="EMBL" id="KAF8423470.1"/>
    </source>
</evidence>
<feature type="non-terminal residue" evidence="2">
    <location>
        <position position="134"/>
    </location>
</feature>
<reference evidence="2" key="1">
    <citation type="submission" date="2019-10" db="EMBL/GenBank/DDBJ databases">
        <authorList>
            <consortium name="DOE Joint Genome Institute"/>
            <person name="Kuo A."/>
            <person name="Miyauchi S."/>
            <person name="Kiss E."/>
            <person name="Drula E."/>
            <person name="Kohler A."/>
            <person name="Sanchez-Garcia M."/>
            <person name="Andreopoulos B."/>
            <person name="Barry K.W."/>
            <person name="Bonito G."/>
            <person name="Buee M."/>
            <person name="Carver A."/>
            <person name="Chen C."/>
            <person name="Cichocki N."/>
            <person name="Clum A."/>
            <person name="Culley D."/>
            <person name="Crous P.W."/>
            <person name="Fauchery L."/>
            <person name="Girlanda M."/>
            <person name="Hayes R."/>
            <person name="Keri Z."/>
            <person name="LaButti K."/>
            <person name="Lipzen A."/>
            <person name="Lombard V."/>
            <person name="Magnuson J."/>
            <person name="Maillard F."/>
            <person name="Morin E."/>
            <person name="Murat C."/>
            <person name="Nolan M."/>
            <person name="Ohm R."/>
            <person name="Pangilinan J."/>
            <person name="Pereira M."/>
            <person name="Perotto S."/>
            <person name="Peter M."/>
            <person name="Riley R."/>
            <person name="Sitrit Y."/>
            <person name="Stielow B."/>
            <person name="Szollosi G."/>
            <person name="Zifcakova L."/>
            <person name="Stursova M."/>
            <person name="Spatafora J.W."/>
            <person name="Tedersoo L."/>
            <person name="Vaario L.-M."/>
            <person name="Yamada A."/>
            <person name="Yan M."/>
            <person name="Wang P."/>
            <person name="Xu J."/>
            <person name="Bruns T."/>
            <person name="Baldrian P."/>
            <person name="Vilgalys R."/>
            <person name="Henrissat B."/>
            <person name="Grigoriev I.V."/>
            <person name="Hibbett D."/>
            <person name="Nagy L.G."/>
            <person name="Martin F.M."/>
        </authorList>
    </citation>
    <scope>NUCLEOTIDE SEQUENCE</scope>
    <source>
        <strain evidence="2">BED1</strain>
    </source>
</reference>
<evidence type="ECO:0000256" key="1">
    <source>
        <dbReference type="SAM" id="MobiDB-lite"/>
    </source>
</evidence>
<keyword evidence="3" id="KW-1185">Reference proteome</keyword>
<gene>
    <name evidence="2" type="ORF">L210DRAFT_3570304</name>
</gene>
<dbReference type="EMBL" id="WHUW01000116">
    <property type="protein sequence ID" value="KAF8423470.1"/>
    <property type="molecule type" value="Genomic_DNA"/>
</dbReference>
<feature type="compositionally biased region" description="Basic and acidic residues" evidence="1">
    <location>
        <begin position="75"/>
        <end position="93"/>
    </location>
</feature>
<dbReference type="Proteomes" id="UP001194468">
    <property type="component" value="Unassembled WGS sequence"/>
</dbReference>